<evidence type="ECO:0000313" key="2">
    <source>
        <dbReference type="Proteomes" id="UP000738325"/>
    </source>
</evidence>
<evidence type="ECO:0000313" key="1">
    <source>
        <dbReference type="EMBL" id="KAG0328934.1"/>
    </source>
</evidence>
<reference evidence="1" key="1">
    <citation type="journal article" date="2020" name="Fungal Divers.">
        <title>Resolving the Mortierellaceae phylogeny through synthesis of multi-gene phylogenetics and phylogenomics.</title>
        <authorList>
            <person name="Vandepol N."/>
            <person name="Liber J."/>
            <person name="Desiro A."/>
            <person name="Na H."/>
            <person name="Kennedy M."/>
            <person name="Barry K."/>
            <person name="Grigoriev I.V."/>
            <person name="Miller A.N."/>
            <person name="O'Donnell K."/>
            <person name="Stajich J.E."/>
            <person name="Bonito G."/>
        </authorList>
    </citation>
    <scope>NUCLEOTIDE SEQUENCE</scope>
    <source>
        <strain evidence="1">REB-010B</strain>
    </source>
</reference>
<protein>
    <submittedName>
        <fullName evidence="1">Uncharacterized protein</fullName>
    </submittedName>
</protein>
<organism evidence="1 2">
    <name type="scientific">Dissophora globulifera</name>
    <dbReference type="NCBI Taxonomy" id="979702"/>
    <lineage>
        <taxon>Eukaryota</taxon>
        <taxon>Fungi</taxon>
        <taxon>Fungi incertae sedis</taxon>
        <taxon>Mucoromycota</taxon>
        <taxon>Mortierellomycotina</taxon>
        <taxon>Mortierellomycetes</taxon>
        <taxon>Mortierellales</taxon>
        <taxon>Mortierellaceae</taxon>
        <taxon>Dissophora</taxon>
    </lineage>
</organism>
<dbReference type="OrthoDB" id="2110229at2759"/>
<dbReference type="EMBL" id="JAAAIP010000025">
    <property type="protein sequence ID" value="KAG0328934.1"/>
    <property type="molecule type" value="Genomic_DNA"/>
</dbReference>
<proteinExistence type="predicted"/>
<gene>
    <name evidence="1" type="ORF">BGZ99_004008</name>
</gene>
<comment type="caution">
    <text evidence="1">The sequence shown here is derived from an EMBL/GenBank/DDBJ whole genome shotgun (WGS) entry which is preliminary data.</text>
</comment>
<dbReference type="Proteomes" id="UP000738325">
    <property type="component" value="Unassembled WGS sequence"/>
</dbReference>
<keyword evidence="2" id="KW-1185">Reference proteome</keyword>
<sequence length="264" mass="29897">MTSELILYLEPTRNSTLWTQVYEFYKLCRAQPWSHNEALRYPAHITTVGFFDDRSTGTATTTTTTSTAASDSTPTPAHLIQYLDQQIALLKSKHSGLAESILIKGLIRPRPDNLLLAIEPAPELLEMTLRWQTAFPELGLRLKKINHLSLCYWTEEQALQLQEQEDEELRSRWIDQAALLAQQCLSILHSYPLSSSSLPSSGTAVVDNLNSASHDKMLSSSLTPPPEAAWVVNESWDIALYTISNRDKADHQPYPLRELHRWTL</sequence>
<name>A0A9P6RX82_9FUNG</name>
<dbReference type="AlphaFoldDB" id="A0A9P6RX82"/>
<accession>A0A9P6RX82</accession>